<dbReference type="Pfam" id="PF21833">
    <property type="entry name" value="DUF6893"/>
    <property type="match status" value="1"/>
</dbReference>
<organism evidence="1 2">
    <name type="scientific">Candidatus Hydrogenisulfobacillus filiaventi</name>
    <dbReference type="NCBI Taxonomy" id="2707344"/>
    <lineage>
        <taxon>Bacteria</taxon>
        <taxon>Bacillati</taxon>
        <taxon>Bacillota</taxon>
        <taxon>Clostridia</taxon>
        <taxon>Eubacteriales</taxon>
        <taxon>Clostridiales Family XVII. Incertae Sedis</taxon>
        <taxon>Candidatus Hydrogenisulfobacillus</taxon>
    </lineage>
</organism>
<sequence>MMQFLFTLALLAILIWAAQLVLQSLPDLQRYVRIRNL</sequence>
<protein>
    <submittedName>
        <fullName evidence="1">Uncharacterized protein</fullName>
    </submittedName>
</protein>
<dbReference type="Proteomes" id="UP000503399">
    <property type="component" value="Chromosome"/>
</dbReference>
<dbReference type="AlphaFoldDB" id="A0A6F8ZJ09"/>
<evidence type="ECO:0000313" key="2">
    <source>
        <dbReference type="Proteomes" id="UP000503399"/>
    </source>
</evidence>
<accession>A0A6F8ZJ09</accession>
<dbReference type="KEGG" id="hfv:R50_2281"/>
<gene>
    <name evidence="1" type="ORF">R50_2281</name>
</gene>
<keyword evidence="2" id="KW-1185">Reference proteome</keyword>
<evidence type="ECO:0000313" key="1">
    <source>
        <dbReference type="EMBL" id="CAB1129778.1"/>
    </source>
</evidence>
<reference evidence="1 2" key="1">
    <citation type="submission" date="2020-02" db="EMBL/GenBank/DDBJ databases">
        <authorList>
            <person name="Hogendoorn C."/>
        </authorList>
    </citation>
    <scope>NUCLEOTIDE SEQUENCE [LARGE SCALE GENOMIC DNA]</scope>
    <source>
        <strain evidence="1">R501</strain>
    </source>
</reference>
<proteinExistence type="predicted"/>
<name>A0A6F8ZJ09_9FIRM</name>
<dbReference type="InterPro" id="IPR054188">
    <property type="entry name" value="DUF6893"/>
</dbReference>
<dbReference type="EMBL" id="LR778114">
    <property type="protein sequence ID" value="CAB1129778.1"/>
    <property type="molecule type" value="Genomic_DNA"/>
</dbReference>